<dbReference type="InterPro" id="IPR036663">
    <property type="entry name" value="Fumarylacetoacetase_C_sf"/>
</dbReference>
<dbReference type="Pfam" id="PF01557">
    <property type="entry name" value="FAA_hydrolase"/>
    <property type="match status" value="1"/>
</dbReference>
<evidence type="ECO:0000313" key="10">
    <source>
        <dbReference type="Proteomes" id="UP000199107"/>
    </source>
</evidence>
<protein>
    <submittedName>
        <fullName evidence="9">2-keto-4-pentenoate hydratase/2-oxohepta-3-ene-1,7-dioic acid hydratase (Catechol pathway)</fullName>
    </submittedName>
</protein>
<dbReference type="Proteomes" id="UP000199107">
    <property type="component" value="Unassembled WGS sequence"/>
</dbReference>
<dbReference type="GO" id="GO:0018800">
    <property type="term" value="F:5-oxopent-3-ene-1,2,5-tricarboxylate decarboxylase activity"/>
    <property type="evidence" value="ECO:0007669"/>
    <property type="project" value="UniProtKB-EC"/>
</dbReference>
<dbReference type="GO" id="GO:0008704">
    <property type="term" value="F:5-carboxymethyl-2-hydroxymuconate delta-isomerase activity"/>
    <property type="evidence" value="ECO:0007669"/>
    <property type="project" value="UniProtKB-EC"/>
</dbReference>
<evidence type="ECO:0000256" key="3">
    <source>
        <dbReference type="ARBA" id="ARBA00051258"/>
    </source>
</evidence>
<dbReference type="OrthoDB" id="9805307at2"/>
<comment type="catalytic activity">
    <reaction evidence="4">
        <text>(2E,4Z)-5-hydroxypenta-2,4-diene-1,2,5-tricarboxylate = (3E,5R)-5-carboxy-2-oxohept-3-enedioate</text>
        <dbReference type="Rhea" id="RHEA:18813"/>
        <dbReference type="ChEBI" id="CHEBI:47961"/>
        <dbReference type="ChEBI" id="CHEBI:87491"/>
        <dbReference type="EC" id="5.3.3.10"/>
    </reaction>
</comment>
<dbReference type="Gene3D" id="3.90.850.10">
    <property type="entry name" value="Fumarylacetoacetase-like, C-terminal domain"/>
    <property type="match status" value="1"/>
</dbReference>
<dbReference type="GO" id="GO:0019752">
    <property type="term" value="P:carboxylic acid metabolic process"/>
    <property type="evidence" value="ECO:0007669"/>
    <property type="project" value="UniProtKB-ARBA"/>
</dbReference>
<comment type="pathway">
    <text evidence="6">Aromatic compound metabolism; 4-hydroxyphenylacetate degradation; pyruvate and succinate semialdehyde from 4-hydroxyphenylacetate: step 4/7.</text>
</comment>
<dbReference type="RefSeq" id="WP_089659032.1">
    <property type="nucleotide sequence ID" value="NZ_FNGH01000010.1"/>
</dbReference>
<keyword evidence="2" id="KW-0479">Metal-binding</keyword>
<dbReference type="PANTHER" id="PTHR11820:SF7">
    <property type="entry name" value="ACYLPYRUVASE FAHD1, MITOCHONDRIAL"/>
    <property type="match status" value="1"/>
</dbReference>
<name>A0A1G9R297_9GAMM</name>
<evidence type="ECO:0000256" key="5">
    <source>
        <dbReference type="ARBA" id="ARBA00057150"/>
    </source>
</evidence>
<comment type="similarity">
    <text evidence="1">Belongs to the FAH family.</text>
</comment>
<keyword evidence="10" id="KW-1185">Reference proteome</keyword>
<accession>A0A1G9R297</accession>
<proteinExistence type="inferred from homology"/>
<reference evidence="10" key="1">
    <citation type="submission" date="2016-10" db="EMBL/GenBank/DDBJ databases">
        <authorList>
            <person name="Varghese N."/>
            <person name="Submissions S."/>
        </authorList>
    </citation>
    <scope>NUCLEOTIDE SEQUENCE [LARGE SCALE GENOMIC DNA]</scope>
    <source>
        <strain evidence="10">AAP</strain>
    </source>
</reference>
<evidence type="ECO:0000256" key="4">
    <source>
        <dbReference type="ARBA" id="ARBA00052790"/>
    </source>
</evidence>
<comment type="function">
    <text evidence="5">Decarboxylates OPET (5-oxo-pent-3-ene-1,2,5-tricarboxylic acid) into HHDD (2-hydroxy-hept-2,4-diene-1,7-dioate) and isomerizes it to OHED (2-oxo-hept-3-ene-1,7-dioate).</text>
</comment>
<dbReference type="InterPro" id="IPR011234">
    <property type="entry name" value="Fumarylacetoacetase-like_C"/>
</dbReference>
<dbReference type="AlphaFoldDB" id="A0A1G9R297"/>
<sequence length="294" mass="32314">MKFATLRSSPDLPTFVALVDEHTQRYWPLSDLIPDFSGDMTQLVQVWGSLKHQVVPKGDGQPLDTVRVEAPIHPHRNMFCVGKNYFEHAAEFSNSGFDSSTNADDVVPKFPIIFTKAYSTLIANGDEILRHAAVTEQLDYEAEFAIIIGKGGRGISKDQAFDHVWGYTVANDVTARDLQKNHKQWHLAKSLDGLCPMGPWITTADEIDPTDASIKCWVNGELRQDSNIGQLIFDIPTLIETISAGIELKPGDVIITGTPVGVGIGFDPPKFLQTGDVVRVEVEGMGALENRVGQ</sequence>
<gene>
    <name evidence="9" type="ORF">SAMN05192555_11042</name>
</gene>
<dbReference type="FunFam" id="3.90.850.10:FF:000002">
    <property type="entry name" value="2-hydroxyhepta-2,4-diene-1,7-dioate isomerase"/>
    <property type="match status" value="1"/>
</dbReference>
<evidence type="ECO:0000256" key="2">
    <source>
        <dbReference type="ARBA" id="ARBA00022723"/>
    </source>
</evidence>
<comment type="catalytic activity">
    <reaction evidence="3">
        <text>(3E,5R)-5-carboxy-2-oxohept-3-enedioate + H(+) = (4Z)-2-oxohept-4-enedioate + CO2</text>
        <dbReference type="Rhea" id="RHEA:14397"/>
        <dbReference type="ChEBI" id="CHEBI:15378"/>
        <dbReference type="ChEBI" id="CHEBI:16526"/>
        <dbReference type="ChEBI" id="CHEBI:87491"/>
        <dbReference type="ChEBI" id="CHEBI:87507"/>
        <dbReference type="EC" id="4.1.1.68"/>
    </reaction>
</comment>
<evidence type="ECO:0000256" key="6">
    <source>
        <dbReference type="ARBA" id="ARBA00060569"/>
    </source>
</evidence>
<evidence type="ECO:0000256" key="7">
    <source>
        <dbReference type="ARBA" id="ARBA00060680"/>
    </source>
</evidence>
<dbReference type="PANTHER" id="PTHR11820">
    <property type="entry name" value="ACYLPYRUVASE"/>
    <property type="match status" value="1"/>
</dbReference>
<dbReference type="EMBL" id="FNGH01000010">
    <property type="protein sequence ID" value="SDM17422.1"/>
    <property type="molecule type" value="Genomic_DNA"/>
</dbReference>
<dbReference type="GO" id="GO:0018773">
    <property type="term" value="F:acetylpyruvate hydrolase activity"/>
    <property type="evidence" value="ECO:0007669"/>
    <property type="project" value="TreeGrafter"/>
</dbReference>
<evidence type="ECO:0000256" key="1">
    <source>
        <dbReference type="ARBA" id="ARBA00010211"/>
    </source>
</evidence>
<evidence type="ECO:0000313" key="9">
    <source>
        <dbReference type="EMBL" id="SDM17422.1"/>
    </source>
</evidence>
<dbReference type="GO" id="GO:0046872">
    <property type="term" value="F:metal ion binding"/>
    <property type="evidence" value="ECO:0007669"/>
    <property type="project" value="UniProtKB-KW"/>
</dbReference>
<evidence type="ECO:0000259" key="8">
    <source>
        <dbReference type="Pfam" id="PF01557"/>
    </source>
</evidence>
<dbReference type="SUPFAM" id="SSF56529">
    <property type="entry name" value="FAH"/>
    <property type="match status" value="1"/>
</dbReference>
<organism evidence="9 10">
    <name type="scientific">Franzmannia pantelleriensis</name>
    <dbReference type="NCBI Taxonomy" id="48727"/>
    <lineage>
        <taxon>Bacteria</taxon>
        <taxon>Pseudomonadati</taxon>
        <taxon>Pseudomonadota</taxon>
        <taxon>Gammaproteobacteria</taxon>
        <taxon>Oceanospirillales</taxon>
        <taxon>Halomonadaceae</taxon>
        <taxon>Franzmannia</taxon>
    </lineage>
</organism>
<feature type="domain" description="Fumarylacetoacetase-like C-terminal" evidence="8">
    <location>
        <begin position="78"/>
        <end position="292"/>
    </location>
</feature>
<dbReference type="STRING" id="48727.SAMN05192555_11042"/>
<comment type="pathway">
    <text evidence="7">Aromatic compound metabolism; 4-hydroxyphenylacetate degradation; pyruvate and succinate semialdehyde from 4-hydroxyphenylacetate: step 5/7.</text>
</comment>